<evidence type="ECO:0000313" key="1">
    <source>
        <dbReference type="EMBL" id="AJI22021.1"/>
    </source>
</evidence>
<dbReference type="KEGG" id="bmeg:BG04_4977"/>
<evidence type="ECO:0000313" key="2">
    <source>
        <dbReference type="Proteomes" id="UP000031829"/>
    </source>
</evidence>
<dbReference type="RefSeq" id="WP_013083346.1">
    <property type="nucleotide sequence ID" value="NZ_BCVB01000015.1"/>
</dbReference>
<dbReference type="HOGENOM" id="CLU_1792607_0_0_9"/>
<gene>
    <name evidence="1" type="ORF">BG04_4977</name>
</gene>
<organism evidence="1 2">
    <name type="scientific">Priestia megaterium (strain ATCC 14581 / DSM 32 / CCUG 1817 / JCM 2506 / NBRC 15308 / NCIMB 9376 / NCTC 10342 / NRRL B-14308 / VKM B-512 / Ford 19)</name>
    <name type="common">Bacillus megaterium</name>
    <dbReference type="NCBI Taxonomy" id="1348623"/>
    <lineage>
        <taxon>Bacteria</taxon>
        <taxon>Bacillati</taxon>
        <taxon>Bacillota</taxon>
        <taxon>Bacilli</taxon>
        <taxon>Bacillales</taxon>
        <taxon>Bacillaceae</taxon>
        <taxon>Priestia</taxon>
    </lineage>
</organism>
<protein>
    <submittedName>
        <fullName evidence="1">Uncharacterized protein</fullName>
    </submittedName>
</protein>
<dbReference type="GeneID" id="93642948"/>
<dbReference type="Proteomes" id="UP000031829">
    <property type="component" value="Chromosome"/>
</dbReference>
<accession>A0A0B6AEU7</accession>
<name>A0A0B6AEU7_PRIM2</name>
<dbReference type="EMBL" id="CP009920">
    <property type="protein sequence ID" value="AJI22021.1"/>
    <property type="molecule type" value="Genomic_DNA"/>
</dbReference>
<dbReference type="AlphaFoldDB" id="A0A0B6AEU7"/>
<proteinExistence type="predicted"/>
<reference evidence="1 2" key="1">
    <citation type="journal article" date="2015" name="Genome Announc.">
        <title>Complete genome sequences for 35 biothreat assay-relevant bacillus species.</title>
        <authorList>
            <person name="Johnson S.L."/>
            <person name="Daligault H.E."/>
            <person name="Davenport K.W."/>
            <person name="Jaissle J."/>
            <person name="Frey K.G."/>
            <person name="Ladner J.T."/>
            <person name="Broomall S.M."/>
            <person name="Bishop-Lilly K.A."/>
            <person name="Bruce D.C."/>
            <person name="Gibbons H.S."/>
            <person name="Coyne S.R."/>
            <person name="Lo C.C."/>
            <person name="Meincke L."/>
            <person name="Munk A.C."/>
            <person name="Koroleva G.I."/>
            <person name="Rosenzweig C.N."/>
            <person name="Palacios G.F."/>
            <person name="Redden C.L."/>
            <person name="Minogue T.D."/>
            <person name="Chain P.S."/>
        </authorList>
    </citation>
    <scope>NUCLEOTIDE SEQUENCE [LARGE SCALE GENOMIC DNA]</scope>
    <source>
        <strain evidence="2">ATCC 14581 / DSM 32 / JCM 2506 / NBRC 15308 / NCIMB 9376 / NCTC 10342 / NRRL B-14308 / VKM B-512</strain>
    </source>
</reference>
<sequence>MTAKHPLHYHFGEVTELFHYIYEVCETAGIYIDWSGTAQTVQLYRSKESFLSGERYIGAIQYEGSNQFQKRWPSTVSLRFRRANLSFILKYCLEQIEDYRKDTNKEPFINPNAESIAFKFTSLTDETKQVISKIKEVLCIANYV</sequence>